<dbReference type="AlphaFoldDB" id="A0AAE1YKG8"/>
<dbReference type="GO" id="GO:0015293">
    <property type="term" value="F:symporter activity"/>
    <property type="evidence" value="ECO:0007669"/>
    <property type="project" value="UniProtKB-KW"/>
</dbReference>
<dbReference type="PROSITE" id="PS00216">
    <property type="entry name" value="SUGAR_TRANSPORT_1"/>
    <property type="match status" value="1"/>
</dbReference>
<proteinExistence type="inferred from homology"/>
<gene>
    <name evidence="12" type="ORF">Salat_0930000</name>
</gene>
<comment type="similarity">
    <text evidence="9">Belongs to the major facilitator superfamily. Phosphate:H(+) symporter (TC 2.A.1.9) family.</text>
</comment>
<evidence type="ECO:0000256" key="10">
    <source>
        <dbReference type="SAM" id="Phobius"/>
    </source>
</evidence>
<dbReference type="PROSITE" id="PS50850">
    <property type="entry name" value="MFS"/>
    <property type="match status" value="1"/>
</dbReference>
<dbReference type="PANTHER" id="PTHR23500:SF30">
    <property type="entry name" value="SUGAR TRANSPORT PROTEIN 3"/>
    <property type="match status" value="1"/>
</dbReference>
<feature type="transmembrane region" description="Helical" evidence="10">
    <location>
        <begin position="98"/>
        <end position="124"/>
    </location>
</feature>
<feature type="domain" description="Major facilitator superfamily (MFS) profile" evidence="11">
    <location>
        <begin position="1"/>
        <end position="190"/>
    </location>
</feature>
<feature type="transmembrane region" description="Helical" evidence="10">
    <location>
        <begin position="136"/>
        <end position="157"/>
    </location>
</feature>
<dbReference type="PANTHER" id="PTHR23500">
    <property type="entry name" value="SOLUTE CARRIER FAMILY 2, FACILITATED GLUCOSE TRANSPORTER"/>
    <property type="match status" value="1"/>
</dbReference>
<feature type="transmembrane region" description="Helical" evidence="10">
    <location>
        <begin position="12"/>
        <end position="30"/>
    </location>
</feature>
<name>A0AAE1YKG8_9LAMI</name>
<dbReference type="Proteomes" id="UP001293254">
    <property type="component" value="Unassembled WGS sequence"/>
</dbReference>
<keyword evidence="5 10" id="KW-0812">Transmembrane</keyword>
<comment type="similarity">
    <text evidence="2">Belongs to the major facilitator superfamily. Sugar transporter (TC 2.A.1.1) family.</text>
</comment>
<dbReference type="PRINTS" id="PR00171">
    <property type="entry name" value="SUGRTRNSPORT"/>
</dbReference>
<evidence type="ECO:0000256" key="4">
    <source>
        <dbReference type="ARBA" id="ARBA00022597"/>
    </source>
</evidence>
<dbReference type="InterPro" id="IPR045262">
    <property type="entry name" value="STP/PLT_plant"/>
</dbReference>
<evidence type="ECO:0000256" key="3">
    <source>
        <dbReference type="ARBA" id="ARBA00022448"/>
    </source>
</evidence>
<evidence type="ECO:0000256" key="7">
    <source>
        <dbReference type="ARBA" id="ARBA00022989"/>
    </source>
</evidence>
<dbReference type="InterPro" id="IPR003663">
    <property type="entry name" value="Sugar/inositol_transpt"/>
</dbReference>
<feature type="transmembrane region" description="Helical" evidence="10">
    <location>
        <begin position="163"/>
        <end position="186"/>
    </location>
</feature>
<dbReference type="InterPro" id="IPR036259">
    <property type="entry name" value="MFS_trans_sf"/>
</dbReference>
<evidence type="ECO:0000256" key="1">
    <source>
        <dbReference type="ARBA" id="ARBA00004141"/>
    </source>
</evidence>
<dbReference type="InterPro" id="IPR005829">
    <property type="entry name" value="Sugar_transporter_CS"/>
</dbReference>
<reference evidence="12" key="1">
    <citation type="submission" date="2020-06" db="EMBL/GenBank/DDBJ databases">
        <authorList>
            <person name="Li T."/>
            <person name="Hu X."/>
            <person name="Zhang T."/>
            <person name="Song X."/>
            <person name="Zhang H."/>
            <person name="Dai N."/>
            <person name="Sheng W."/>
            <person name="Hou X."/>
            <person name="Wei L."/>
        </authorList>
    </citation>
    <scope>NUCLEOTIDE SEQUENCE</scope>
    <source>
        <strain evidence="12">3651</strain>
        <tissue evidence="12">Leaf</tissue>
    </source>
</reference>
<evidence type="ECO:0000259" key="11">
    <source>
        <dbReference type="PROSITE" id="PS50850"/>
    </source>
</evidence>
<dbReference type="EMBL" id="JACGWO010000003">
    <property type="protein sequence ID" value="KAK4431679.1"/>
    <property type="molecule type" value="Genomic_DNA"/>
</dbReference>
<evidence type="ECO:0000256" key="2">
    <source>
        <dbReference type="ARBA" id="ARBA00010992"/>
    </source>
</evidence>
<keyword evidence="8 10" id="KW-0472">Membrane</keyword>
<comment type="subcellular location">
    <subcellularLocation>
        <location evidence="1">Membrane</location>
        <topology evidence="1">Multi-pass membrane protein</topology>
    </subcellularLocation>
</comment>
<feature type="transmembrane region" description="Helical" evidence="10">
    <location>
        <begin position="36"/>
        <end position="57"/>
    </location>
</feature>
<dbReference type="InterPro" id="IPR005828">
    <property type="entry name" value="MFS_sugar_transport-like"/>
</dbReference>
<keyword evidence="3" id="KW-0813">Transport</keyword>
<comment type="caution">
    <text evidence="12">The sequence shown here is derived from an EMBL/GenBank/DDBJ whole genome shotgun (WGS) entry which is preliminary data.</text>
</comment>
<organism evidence="12 13">
    <name type="scientific">Sesamum alatum</name>
    <dbReference type="NCBI Taxonomy" id="300844"/>
    <lineage>
        <taxon>Eukaryota</taxon>
        <taxon>Viridiplantae</taxon>
        <taxon>Streptophyta</taxon>
        <taxon>Embryophyta</taxon>
        <taxon>Tracheophyta</taxon>
        <taxon>Spermatophyta</taxon>
        <taxon>Magnoliopsida</taxon>
        <taxon>eudicotyledons</taxon>
        <taxon>Gunneridae</taxon>
        <taxon>Pentapetalae</taxon>
        <taxon>asterids</taxon>
        <taxon>lamiids</taxon>
        <taxon>Lamiales</taxon>
        <taxon>Pedaliaceae</taxon>
        <taxon>Sesamum</taxon>
    </lineage>
</organism>
<dbReference type="Pfam" id="PF00083">
    <property type="entry name" value="Sugar_tr"/>
    <property type="match status" value="1"/>
</dbReference>
<sequence length="204" mass="22339">MSIAIPFFQQTTGINLISFYAPMLFLTIGSGVSASLMSSVIVGTAGTIMTVLSLLIVDKVGRRAIFHIGGIQILVPQLIIGGIMAAKLGDHGTLSQGYSISVLILMCIYSIGFSLSWGPLAWLVTSEIFPLEIRSAGQSINVATSFLINFVFAQTFLTMLCHFKAAIFFFFAMWAVLMTGFIYVLVPETKDVPLEKMEKIWKEH</sequence>
<dbReference type="SUPFAM" id="SSF103473">
    <property type="entry name" value="MFS general substrate transporter"/>
    <property type="match status" value="1"/>
</dbReference>
<evidence type="ECO:0000256" key="5">
    <source>
        <dbReference type="ARBA" id="ARBA00022692"/>
    </source>
</evidence>
<protein>
    <submittedName>
        <fullName evidence="12">Hexose carrier protein HEX6</fullName>
    </submittedName>
</protein>
<dbReference type="InterPro" id="IPR020846">
    <property type="entry name" value="MFS_dom"/>
</dbReference>
<dbReference type="GO" id="GO:0016020">
    <property type="term" value="C:membrane"/>
    <property type="evidence" value="ECO:0007669"/>
    <property type="project" value="UniProtKB-SubCell"/>
</dbReference>
<evidence type="ECO:0000313" key="12">
    <source>
        <dbReference type="EMBL" id="KAK4431679.1"/>
    </source>
</evidence>
<keyword evidence="13" id="KW-1185">Reference proteome</keyword>
<evidence type="ECO:0000256" key="6">
    <source>
        <dbReference type="ARBA" id="ARBA00022847"/>
    </source>
</evidence>
<keyword evidence="6" id="KW-0769">Symport</keyword>
<keyword evidence="7 10" id="KW-1133">Transmembrane helix</keyword>
<evidence type="ECO:0000313" key="13">
    <source>
        <dbReference type="Proteomes" id="UP001293254"/>
    </source>
</evidence>
<feature type="transmembrane region" description="Helical" evidence="10">
    <location>
        <begin position="64"/>
        <end position="86"/>
    </location>
</feature>
<keyword evidence="4" id="KW-0762">Sugar transport</keyword>
<evidence type="ECO:0000256" key="9">
    <source>
        <dbReference type="ARBA" id="ARBA00044504"/>
    </source>
</evidence>
<dbReference type="GO" id="GO:0015144">
    <property type="term" value="F:carbohydrate transmembrane transporter activity"/>
    <property type="evidence" value="ECO:0007669"/>
    <property type="project" value="InterPro"/>
</dbReference>
<reference evidence="12" key="2">
    <citation type="journal article" date="2024" name="Plant">
        <title>Genomic evolution and insights into agronomic trait innovations of Sesamum species.</title>
        <authorList>
            <person name="Miao H."/>
            <person name="Wang L."/>
            <person name="Qu L."/>
            <person name="Liu H."/>
            <person name="Sun Y."/>
            <person name="Le M."/>
            <person name="Wang Q."/>
            <person name="Wei S."/>
            <person name="Zheng Y."/>
            <person name="Lin W."/>
            <person name="Duan Y."/>
            <person name="Cao H."/>
            <person name="Xiong S."/>
            <person name="Wang X."/>
            <person name="Wei L."/>
            <person name="Li C."/>
            <person name="Ma Q."/>
            <person name="Ju M."/>
            <person name="Zhao R."/>
            <person name="Li G."/>
            <person name="Mu C."/>
            <person name="Tian Q."/>
            <person name="Mei H."/>
            <person name="Zhang T."/>
            <person name="Gao T."/>
            <person name="Zhang H."/>
        </authorList>
    </citation>
    <scope>NUCLEOTIDE SEQUENCE</scope>
    <source>
        <strain evidence="12">3651</strain>
    </source>
</reference>
<dbReference type="Gene3D" id="1.20.1250.20">
    <property type="entry name" value="MFS general substrate transporter like domains"/>
    <property type="match status" value="1"/>
</dbReference>
<evidence type="ECO:0000256" key="8">
    <source>
        <dbReference type="ARBA" id="ARBA00023136"/>
    </source>
</evidence>
<accession>A0AAE1YKG8</accession>